<dbReference type="InterPro" id="IPR000160">
    <property type="entry name" value="GGDEF_dom"/>
</dbReference>
<gene>
    <name evidence="2" type="ORF">GCM10009416_22430</name>
</gene>
<dbReference type="PROSITE" id="PS50887">
    <property type="entry name" value="GGDEF"/>
    <property type="match status" value="1"/>
</dbReference>
<dbReference type="SMART" id="SM00267">
    <property type="entry name" value="GGDEF"/>
    <property type="match status" value="1"/>
</dbReference>
<dbReference type="SUPFAM" id="SSF55073">
    <property type="entry name" value="Nucleotide cyclase"/>
    <property type="match status" value="1"/>
</dbReference>
<evidence type="ECO:0000259" key="1">
    <source>
        <dbReference type="PROSITE" id="PS50887"/>
    </source>
</evidence>
<dbReference type="PANTHER" id="PTHR44757:SF2">
    <property type="entry name" value="BIOFILM ARCHITECTURE MAINTENANCE PROTEIN MBAA"/>
    <property type="match status" value="1"/>
</dbReference>
<dbReference type="Pfam" id="PF00990">
    <property type="entry name" value="GGDEF"/>
    <property type="match status" value="1"/>
</dbReference>
<feature type="domain" description="GGDEF" evidence="1">
    <location>
        <begin position="37"/>
        <end position="168"/>
    </location>
</feature>
<sequence length="168" mass="17075">MKVSHSGNRDPLTGVATEAALVRFAAAALDASSPRGPPVCFLQIDVDGLPGLHQEFGDAVSDAVLLGVADCLREGIRGPDLAGRSADGFGICMSELTAAQARAAAHRLRLRVLSNPVATARGPMNVTVSVGVAVSADAGAGVEWLVGRAREARHAAQCEGGDRVVAAA</sequence>
<keyword evidence="3" id="KW-1185">Reference proteome</keyword>
<dbReference type="RefSeq" id="WP_343895384.1">
    <property type="nucleotide sequence ID" value="NZ_BAAAFZ010000028.1"/>
</dbReference>
<reference evidence="2 3" key="1">
    <citation type="journal article" date="2019" name="Int. J. Syst. Evol. Microbiol.">
        <title>The Global Catalogue of Microorganisms (GCM) 10K type strain sequencing project: providing services to taxonomists for standard genome sequencing and annotation.</title>
        <authorList>
            <consortium name="The Broad Institute Genomics Platform"/>
            <consortium name="The Broad Institute Genome Sequencing Center for Infectious Disease"/>
            <person name="Wu L."/>
            <person name="Ma J."/>
        </authorList>
    </citation>
    <scope>NUCLEOTIDE SEQUENCE [LARGE SCALE GENOMIC DNA]</scope>
    <source>
        <strain evidence="2 3">JCM 9933</strain>
    </source>
</reference>
<dbReference type="Proteomes" id="UP001501588">
    <property type="component" value="Unassembled WGS sequence"/>
</dbReference>
<protein>
    <recommendedName>
        <fullName evidence="1">GGDEF domain-containing protein</fullName>
    </recommendedName>
</protein>
<dbReference type="InterPro" id="IPR052155">
    <property type="entry name" value="Biofilm_reg_signaling"/>
</dbReference>
<dbReference type="InterPro" id="IPR043128">
    <property type="entry name" value="Rev_trsase/Diguanyl_cyclase"/>
</dbReference>
<accession>A0ABN1F6F2</accession>
<proteinExistence type="predicted"/>
<name>A0ABN1F6F2_9PROT</name>
<comment type="caution">
    <text evidence="2">The sequence shown here is derived from an EMBL/GenBank/DDBJ whole genome shotgun (WGS) entry which is preliminary data.</text>
</comment>
<dbReference type="PANTHER" id="PTHR44757">
    <property type="entry name" value="DIGUANYLATE CYCLASE DGCP"/>
    <property type="match status" value="1"/>
</dbReference>
<dbReference type="InterPro" id="IPR029787">
    <property type="entry name" value="Nucleotide_cyclase"/>
</dbReference>
<evidence type="ECO:0000313" key="3">
    <source>
        <dbReference type="Proteomes" id="UP001501588"/>
    </source>
</evidence>
<dbReference type="Gene3D" id="3.30.70.270">
    <property type="match status" value="1"/>
</dbReference>
<organism evidence="2 3">
    <name type="scientific">Craurococcus roseus</name>
    <dbReference type="NCBI Taxonomy" id="77585"/>
    <lineage>
        <taxon>Bacteria</taxon>
        <taxon>Pseudomonadati</taxon>
        <taxon>Pseudomonadota</taxon>
        <taxon>Alphaproteobacteria</taxon>
        <taxon>Acetobacterales</taxon>
        <taxon>Acetobacteraceae</taxon>
        <taxon>Craurococcus</taxon>
    </lineage>
</organism>
<evidence type="ECO:0000313" key="2">
    <source>
        <dbReference type="EMBL" id="GAA0583512.1"/>
    </source>
</evidence>
<dbReference type="NCBIfam" id="TIGR00254">
    <property type="entry name" value="GGDEF"/>
    <property type="match status" value="1"/>
</dbReference>
<dbReference type="EMBL" id="BAAAFZ010000028">
    <property type="protein sequence ID" value="GAA0583512.1"/>
    <property type="molecule type" value="Genomic_DNA"/>
</dbReference>